<evidence type="ECO:0000256" key="1">
    <source>
        <dbReference type="SAM" id="MobiDB-lite"/>
    </source>
</evidence>
<dbReference type="RefSeq" id="WP_344498740.1">
    <property type="nucleotide sequence ID" value="NZ_BAAAQD010000001.1"/>
</dbReference>
<dbReference type="Proteomes" id="UP001501470">
    <property type="component" value="Unassembled WGS sequence"/>
</dbReference>
<evidence type="ECO:0000313" key="2">
    <source>
        <dbReference type="EMBL" id="GAA1499788.1"/>
    </source>
</evidence>
<protein>
    <recommendedName>
        <fullName evidence="4">HNH endonuclease</fullName>
    </recommendedName>
</protein>
<keyword evidence="3" id="KW-1185">Reference proteome</keyword>
<feature type="region of interest" description="Disordered" evidence="1">
    <location>
        <begin position="228"/>
        <end position="253"/>
    </location>
</feature>
<proteinExistence type="predicted"/>
<organism evidence="2 3">
    <name type="scientific">Dactylosporangium maewongense</name>
    <dbReference type="NCBI Taxonomy" id="634393"/>
    <lineage>
        <taxon>Bacteria</taxon>
        <taxon>Bacillati</taxon>
        <taxon>Actinomycetota</taxon>
        <taxon>Actinomycetes</taxon>
        <taxon>Micromonosporales</taxon>
        <taxon>Micromonosporaceae</taxon>
        <taxon>Dactylosporangium</taxon>
    </lineage>
</organism>
<sequence length="340" mass="37214">MPFETHRRPVFPVDSPADVTALVELLGQAATDRELSETLYDHFDYVAGAHPEWFRPHQERVILELLSGFSVPFGAMCVLLRGAPDHCVEHLAARPARYVLEVLAAIGTEAALTVAADLARGQRGASDLEYVGFWTPPAGPLQQRFSSHQLAVERRPVADLAELLAAEHPVGLPLDRVVRDPETTPVNWHYLSLRAAALPGVPAWPAEHLHLLDTHLSWGVTGAVGEDGRWHDESVEAGTPDDDDERDNDGPDGRAMVVLRPYDDTLTYCNGHIMSTPDVFGTVGGPPIGVYSNPSCRSCHRLMFHVATVTNHLRGDGDGFRSLYICETCHLTTSAASNWN</sequence>
<accession>A0ABP4KDC1</accession>
<reference evidence="3" key="1">
    <citation type="journal article" date="2019" name="Int. J. Syst. Evol. Microbiol.">
        <title>The Global Catalogue of Microorganisms (GCM) 10K type strain sequencing project: providing services to taxonomists for standard genome sequencing and annotation.</title>
        <authorList>
            <consortium name="The Broad Institute Genomics Platform"/>
            <consortium name="The Broad Institute Genome Sequencing Center for Infectious Disease"/>
            <person name="Wu L."/>
            <person name="Ma J."/>
        </authorList>
    </citation>
    <scope>NUCLEOTIDE SEQUENCE [LARGE SCALE GENOMIC DNA]</scope>
    <source>
        <strain evidence="3">JCM 15933</strain>
    </source>
</reference>
<dbReference type="EMBL" id="BAAAQD010000001">
    <property type="protein sequence ID" value="GAA1499788.1"/>
    <property type="molecule type" value="Genomic_DNA"/>
</dbReference>
<gene>
    <name evidence="2" type="ORF">GCM10009827_003490</name>
</gene>
<comment type="caution">
    <text evidence="2">The sequence shown here is derived from an EMBL/GenBank/DDBJ whole genome shotgun (WGS) entry which is preliminary data.</text>
</comment>
<name>A0ABP4KDC1_9ACTN</name>
<evidence type="ECO:0008006" key="4">
    <source>
        <dbReference type="Google" id="ProtNLM"/>
    </source>
</evidence>
<evidence type="ECO:0000313" key="3">
    <source>
        <dbReference type="Proteomes" id="UP001501470"/>
    </source>
</evidence>